<keyword evidence="13" id="KW-0157">Chromophore</keyword>
<sequence>MVDDSKKVWPTGLTIAESEEIHKHVIDGARIFVAIAIVAHFLAYVYSPWLH</sequence>
<proteinExistence type="inferred from homology"/>
<evidence type="ECO:0000256" key="4">
    <source>
        <dbReference type="ARBA" id="ARBA00011367"/>
    </source>
</evidence>
<feature type="transmembrane region" description="Helical" evidence="17">
    <location>
        <begin position="31"/>
        <end position="49"/>
    </location>
</feature>
<dbReference type="InterPro" id="IPR000066">
    <property type="entry name" value="Antenna_a/b"/>
</dbReference>
<keyword evidence="14 17" id="KW-0472">Membrane</keyword>
<evidence type="ECO:0000256" key="9">
    <source>
        <dbReference type="ARBA" id="ARBA00022723"/>
    </source>
</evidence>
<evidence type="ECO:0000256" key="14">
    <source>
        <dbReference type="ARBA" id="ARBA00023136"/>
    </source>
</evidence>
<dbReference type="SMR" id="A0A336JUL6"/>
<dbReference type="InterPro" id="IPR023624">
    <property type="entry name" value="Antenna_beta_dom_sf"/>
</dbReference>
<evidence type="ECO:0000256" key="1">
    <source>
        <dbReference type="ARBA" id="ARBA00002455"/>
    </source>
</evidence>
<comment type="subcellular location">
    <subcellularLocation>
        <location evidence="2">Cell inner membrane</location>
        <topology evidence="2">Single-pass type II membrane protein</topology>
    </subcellularLocation>
</comment>
<dbReference type="SUPFAM" id="SSF56918">
    <property type="entry name" value="Light-harvesting complex subunits"/>
    <property type="match status" value="1"/>
</dbReference>
<evidence type="ECO:0000256" key="12">
    <source>
        <dbReference type="ARBA" id="ARBA00022989"/>
    </source>
</evidence>
<keyword evidence="6" id="KW-0148">Chlorophyll</keyword>
<dbReference type="NCBIfam" id="NF040862">
    <property type="entry name" value="pufB_517_ASD"/>
    <property type="match status" value="1"/>
</dbReference>
<reference evidence="19 22" key="2">
    <citation type="submission" date="2018-07" db="EMBL/GenBank/DDBJ databases">
        <title>Genomic Encyclopedia of Archaeal and Bacterial Type Strains, Phase II (KMG-II): from individual species to whole genera.</title>
        <authorList>
            <person name="Goeker M."/>
        </authorList>
    </citation>
    <scope>NUCLEOTIDE SEQUENCE [LARGE SCALE GENOMIC DNA]</scope>
    <source>
        <strain evidence="19 22">JA575</strain>
    </source>
</reference>
<evidence type="ECO:0000313" key="22">
    <source>
        <dbReference type="Proteomes" id="UP000256343"/>
    </source>
</evidence>
<dbReference type="AlphaFoldDB" id="A0A336JUL6"/>
<feature type="binding site" description="axial binding residue" evidence="16">
    <location>
        <position position="40"/>
    </location>
    <ligand>
        <name>a bacteriochlorophyll</name>
        <dbReference type="ChEBI" id="CHEBI:38201"/>
    </ligand>
    <ligandPart>
        <name>Mg</name>
        <dbReference type="ChEBI" id="CHEBI:25107"/>
    </ligandPart>
</feature>
<evidence type="ECO:0000259" key="18">
    <source>
        <dbReference type="Pfam" id="PF00556"/>
    </source>
</evidence>
<keyword evidence="5" id="KW-1003">Cell membrane</keyword>
<dbReference type="PIRSF" id="PIRSF002900">
    <property type="entry name" value="Antenna_beta"/>
    <property type="match status" value="1"/>
</dbReference>
<keyword evidence="22" id="KW-1185">Reference proteome</keyword>
<dbReference type="Gene3D" id="1.20.5.250">
    <property type="match status" value="1"/>
</dbReference>
<keyword evidence="8 17" id="KW-0812">Transmembrane</keyword>
<dbReference type="OrthoDB" id="7391998at2"/>
<evidence type="ECO:0000256" key="17">
    <source>
        <dbReference type="SAM" id="Phobius"/>
    </source>
</evidence>
<feature type="domain" description="Antenna complex alpha/beta subunit" evidence="18">
    <location>
        <begin position="17"/>
        <end position="50"/>
    </location>
</feature>
<evidence type="ECO:0000256" key="10">
    <source>
        <dbReference type="ARBA" id="ARBA00022842"/>
    </source>
</evidence>
<evidence type="ECO:0000313" key="21">
    <source>
        <dbReference type="Proteomes" id="UP000252631"/>
    </source>
</evidence>
<keyword evidence="12 17" id="KW-1133">Transmembrane helix</keyword>
<dbReference type="GO" id="GO:0005886">
    <property type="term" value="C:plasma membrane"/>
    <property type="evidence" value="ECO:0007669"/>
    <property type="project" value="UniProtKB-SubCell"/>
</dbReference>
<comment type="subunit">
    <text evidence="4">The core complex is formed by different alpha and beta chains, binding bacteriochlorophyll molecules, and arranged most probably in tetrameric structures disposed around the reaction center. The non-pigmented gamma chains may constitute additional components.</text>
</comment>
<dbReference type="Proteomes" id="UP000256343">
    <property type="component" value="Unassembled WGS sequence"/>
</dbReference>
<dbReference type="PROSITE" id="PS00969">
    <property type="entry name" value="ANTENNA_COMP_BETA"/>
    <property type="match status" value="1"/>
</dbReference>
<dbReference type="InterPro" id="IPR023623">
    <property type="entry name" value="Antenna_beta_CS"/>
</dbReference>
<evidence type="ECO:0000256" key="6">
    <source>
        <dbReference type="ARBA" id="ARBA00022494"/>
    </source>
</evidence>
<keyword evidence="10 16" id="KW-0460">Magnesium</keyword>
<evidence type="ECO:0000256" key="15">
    <source>
        <dbReference type="ARBA" id="ARBA00023243"/>
    </source>
</evidence>
<dbReference type="EMBL" id="QRDT01000011">
    <property type="protein sequence ID" value="RED33268.1"/>
    <property type="molecule type" value="Genomic_DNA"/>
</dbReference>
<dbReference type="InterPro" id="IPR002362">
    <property type="entry name" value="LHB-1/5"/>
</dbReference>
<evidence type="ECO:0000256" key="7">
    <source>
        <dbReference type="ARBA" id="ARBA00022549"/>
    </source>
</evidence>
<dbReference type="GO" id="GO:0030077">
    <property type="term" value="C:plasma membrane light-harvesting complex"/>
    <property type="evidence" value="ECO:0007669"/>
    <property type="project" value="InterPro"/>
</dbReference>
<dbReference type="Proteomes" id="UP000252631">
    <property type="component" value="Unassembled WGS sequence"/>
</dbReference>
<evidence type="ECO:0000256" key="13">
    <source>
        <dbReference type="ARBA" id="ARBA00022991"/>
    </source>
</evidence>
<dbReference type="Pfam" id="PF00556">
    <property type="entry name" value="LHC"/>
    <property type="match status" value="1"/>
</dbReference>
<dbReference type="EMBL" id="UFQQ01000011">
    <property type="protein sequence ID" value="SSW91344.1"/>
    <property type="molecule type" value="Genomic_DNA"/>
</dbReference>
<dbReference type="GO" id="GO:0019684">
    <property type="term" value="P:photosynthesis, light reaction"/>
    <property type="evidence" value="ECO:0007669"/>
    <property type="project" value="InterPro"/>
</dbReference>
<accession>A0A336JUL6</accession>
<feature type="binding site" description="axial binding residue" evidence="16">
    <location>
        <position position="22"/>
    </location>
    <ligand>
        <name>a bacteriochlorophyll</name>
        <dbReference type="ChEBI" id="CHEBI:38201"/>
    </ligand>
    <ligandPart>
        <name>Mg</name>
        <dbReference type="ChEBI" id="CHEBI:25107"/>
    </ligandPart>
</feature>
<dbReference type="GO" id="GO:0042314">
    <property type="term" value="F:bacteriochlorophyll binding"/>
    <property type="evidence" value="ECO:0007669"/>
    <property type="project" value="UniProtKB-KW"/>
</dbReference>
<evidence type="ECO:0000313" key="19">
    <source>
        <dbReference type="EMBL" id="RED33268.1"/>
    </source>
</evidence>
<keyword evidence="7" id="KW-0042">Antenna complex</keyword>
<gene>
    <name evidence="19" type="ORF">BJ125_111105</name>
    <name evidence="20" type="ORF">SAMN05892882_111105</name>
</gene>
<comment type="function">
    <text evidence="1">Antenna complexes are light-harvesting systems, which transfer the excitation energy to the reaction centers.</text>
</comment>
<name>A0A336JUL6_9BRAD</name>
<evidence type="ECO:0000256" key="5">
    <source>
        <dbReference type="ARBA" id="ARBA00022475"/>
    </source>
</evidence>
<organism evidence="20 21">
    <name type="scientific">Rhodopseudomonas pentothenatexigens</name>
    <dbReference type="NCBI Taxonomy" id="999699"/>
    <lineage>
        <taxon>Bacteria</taxon>
        <taxon>Pseudomonadati</taxon>
        <taxon>Pseudomonadota</taxon>
        <taxon>Alphaproteobacteria</taxon>
        <taxon>Hyphomicrobiales</taxon>
        <taxon>Nitrobacteraceae</taxon>
        <taxon>Rhodopseudomonas</taxon>
    </lineage>
</organism>
<dbReference type="RefSeq" id="WP_011158557.1">
    <property type="nucleotide sequence ID" value="NZ_QRDT01000011.1"/>
</dbReference>
<evidence type="ECO:0000256" key="2">
    <source>
        <dbReference type="ARBA" id="ARBA00004249"/>
    </source>
</evidence>
<evidence type="ECO:0000256" key="3">
    <source>
        <dbReference type="ARBA" id="ARBA00011052"/>
    </source>
</evidence>
<evidence type="ECO:0000256" key="11">
    <source>
        <dbReference type="ARBA" id="ARBA00022956"/>
    </source>
</evidence>
<protein>
    <submittedName>
        <fullName evidence="20">Light-harvesting protein B-800-850 beta chain</fullName>
    </submittedName>
</protein>
<evidence type="ECO:0000256" key="16">
    <source>
        <dbReference type="PIRSR" id="PIRSR002900-1"/>
    </source>
</evidence>
<evidence type="ECO:0000313" key="20">
    <source>
        <dbReference type="EMBL" id="SSW91344.1"/>
    </source>
</evidence>
<dbReference type="GO" id="GO:0046872">
    <property type="term" value="F:metal ion binding"/>
    <property type="evidence" value="ECO:0007669"/>
    <property type="project" value="UniProtKB-KW"/>
</dbReference>
<comment type="similarity">
    <text evidence="3">Belongs to the antenna complex beta subunit family.</text>
</comment>
<dbReference type="GeneID" id="66894093"/>
<dbReference type="PRINTS" id="PR00674">
    <property type="entry name" value="LIGHTHARVSTB"/>
</dbReference>
<dbReference type="InterPro" id="IPR035889">
    <property type="entry name" value="Light-harvesting_complex"/>
</dbReference>
<keyword evidence="15" id="KW-0437">Light-harvesting polypeptide</keyword>
<keyword evidence="9 16" id="KW-0479">Metal-binding</keyword>
<evidence type="ECO:0000256" key="8">
    <source>
        <dbReference type="ARBA" id="ARBA00022692"/>
    </source>
</evidence>
<keyword evidence="11" id="KW-0076">Bacteriochlorophyll</keyword>
<reference evidence="20 21" key="1">
    <citation type="submission" date="2017-08" db="EMBL/GenBank/DDBJ databases">
        <authorList>
            <person name="de Groot N.N."/>
        </authorList>
    </citation>
    <scope>NUCLEOTIDE SEQUENCE [LARGE SCALE GENOMIC DNA]</scope>
    <source>
        <strain evidence="20 21">JA575</strain>
    </source>
</reference>